<dbReference type="EMBL" id="JBHSDR010000003">
    <property type="protein sequence ID" value="MFC4293899.1"/>
    <property type="molecule type" value="Genomic_DNA"/>
</dbReference>
<accession>A0ABV8RM71</accession>
<protein>
    <submittedName>
        <fullName evidence="2">DUF2497 domain-containing protein</fullName>
    </submittedName>
</protein>
<proteinExistence type="predicted"/>
<dbReference type="Pfam" id="PF10691">
    <property type="entry name" value="DUF2497"/>
    <property type="match status" value="1"/>
</dbReference>
<reference evidence="3" key="1">
    <citation type="journal article" date="2019" name="Int. J. Syst. Evol. Microbiol.">
        <title>The Global Catalogue of Microorganisms (GCM) 10K type strain sequencing project: providing services to taxonomists for standard genome sequencing and annotation.</title>
        <authorList>
            <consortium name="The Broad Institute Genomics Platform"/>
            <consortium name="The Broad Institute Genome Sequencing Center for Infectious Disease"/>
            <person name="Wu L."/>
            <person name="Ma J."/>
        </authorList>
    </citation>
    <scope>NUCLEOTIDE SEQUENCE [LARGE SCALE GENOMIC DNA]</scope>
    <source>
        <strain evidence="3">CGMCC 1.12989</strain>
    </source>
</reference>
<feature type="compositionally biased region" description="Acidic residues" evidence="1">
    <location>
        <begin position="119"/>
        <end position="130"/>
    </location>
</feature>
<organism evidence="2 3">
    <name type="scientific">Novosphingobium tardum</name>
    <dbReference type="NCBI Taxonomy" id="1538021"/>
    <lineage>
        <taxon>Bacteria</taxon>
        <taxon>Pseudomonadati</taxon>
        <taxon>Pseudomonadota</taxon>
        <taxon>Alphaproteobacteria</taxon>
        <taxon>Sphingomonadales</taxon>
        <taxon>Sphingomonadaceae</taxon>
        <taxon>Novosphingobium</taxon>
    </lineage>
</organism>
<comment type="caution">
    <text evidence="2">The sequence shown here is derived from an EMBL/GenBank/DDBJ whole genome shotgun (WGS) entry which is preliminary data.</text>
</comment>
<dbReference type="InterPro" id="IPR019632">
    <property type="entry name" value="DUF2497"/>
</dbReference>
<dbReference type="RefSeq" id="WP_379538143.1">
    <property type="nucleotide sequence ID" value="NZ_JBHSDR010000003.1"/>
</dbReference>
<gene>
    <name evidence="2" type="ORF">ACFO0A_02375</name>
</gene>
<evidence type="ECO:0000313" key="2">
    <source>
        <dbReference type="EMBL" id="MFC4293899.1"/>
    </source>
</evidence>
<feature type="region of interest" description="Disordered" evidence="1">
    <location>
        <begin position="24"/>
        <end position="48"/>
    </location>
</feature>
<sequence length="214" mass="23417">MRHAGEPSVEEILESIKKVIARDNRAEADQLRRRREQQGVTPAARREAAPRVALAVEDYADDYASFSAPAHRAFDDDDDRAVLELTEADAAPDGGMREPSARSENPMADDETPQFAQETSEEEAGQEDDGREAPESPLLAANTRASMRDSLTALAMLAEPGAQPQIVRSGETSLEGLTRDLLRPMLAQWLDQNLPPMVERMVAAEIARIAGKRG</sequence>
<feature type="region of interest" description="Disordered" evidence="1">
    <location>
        <begin position="67"/>
        <end position="145"/>
    </location>
</feature>
<name>A0ABV8RM71_9SPHN</name>
<keyword evidence="3" id="KW-1185">Reference proteome</keyword>
<evidence type="ECO:0000313" key="3">
    <source>
        <dbReference type="Proteomes" id="UP001595828"/>
    </source>
</evidence>
<evidence type="ECO:0000256" key="1">
    <source>
        <dbReference type="SAM" id="MobiDB-lite"/>
    </source>
</evidence>
<dbReference type="Proteomes" id="UP001595828">
    <property type="component" value="Unassembled WGS sequence"/>
</dbReference>